<dbReference type="AlphaFoldDB" id="A0A928BS17"/>
<evidence type="ECO:0008006" key="5">
    <source>
        <dbReference type="Google" id="ProtNLM"/>
    </source>
</evidence>
<dbReference type="Pfam" id="PF08800">
    <property type="entry name" value="BT4734-like_N"/>
    <property type="match status" value="1"/>
</dbReference>
<evidence type="ECO:0000313" key="4">
    <source>
        <dbReference type="Proteomes" id="UP000763088"/>
    </source>
</evidence>
<feature type="domain" description="BT4734-like N-terminal" evidence="2">
    <location>
        <begin position="63"/>
        <end position="194"/>
    </location>
</feature>
<organism evidence="3 4">
    <name type="scientific">Xylanibacter ruminicola</name>
    <name type="common">Prevotella ruminicola</name>
    <dbReference type="NCBI Taxonomy" id="839"/>
    <lineage>
        <taxon>Bacteria</taxon>
        <taxon>Pseudomonadati</taxon>
        <taxon>Bacteroidota</taxon>
        <taxon>Bacteroidia</taxon>
        <taxon>Bacteroidales</taxon>
        <taxon>Prevotellaceae</taxon>
        <taxon>Xylanibacter</taxon>
    </lineage>
</organism>
<dbReference type="InterPro" id="IPR014907">
    <property type="entry name" value="BT4734-like_N"/>
</dbReference>
<dbReference type="EMBL" id="SUYD01000003">
    <property type="protein sequence ID" value="MBE6265496.1"/>
    <property type="molecule type" value="Genomic_DNA"/>
</dbReference>
<comment type="caution">
    <text evidence="3">The sequence shown here is derived from an EMBL/GenBank/DDBJ whole genome shotgun (WGS) entry which is preliminary data.</text>
</comment>
<dbReference type="Pfam" id="PF05272">
    <property type="entry name" value="VapE-like_dom"/>
    <property type="match status" value="1"/>
</dbReference>
<evidence type="ECO:0000313" key="3">
    <source>
        <dbReference type="EMBL" id="MBE6265496.1"/>
    </source>
</evidence>
<dbReference type="InterPro" id="IPR027417">
    <property type="entry name" value="P-loop_NTPase"/>
</dbReference>
<protein>
    <recommendedName>
        <fullName evidence="5">Virulence-associated protein E</fullName>
    </recommendedName>
</protein>
<feature type="domain" description="Virulence-associated protein E-like" evidence="1">
    <location>
        <begin position="414"/>
        <end position="631"/>
    </location>
</feature>
<dbReference type="SUPFAM" id="SSF52540">
    <property type="entry name" value="P-loop containing nucleoside triphosphate hydrolases"/>
    <property type="match status" value="1"/>
</dbReference>
<evidence type="ECO:0000259" key="2">
    <source>
        <dbReference type="Pfam" id="PF08800"/>
    </source>
</evidence>
<dbReference type="Proteomes" id="UP000763088">
    <property type="component" value="Unassembled WGS sequence"/>
</dbReference>
<dbReference type="InterPro" id="IPR007936">
    <property type="entry name" value="VapE-like_dom"/>
</dbReference>
<gene>
    <name evidence="3" type="ORF">E7102_03345</name>
</gene>
<name>A0A928BS17_XYLRU</name>
<reference evidence="3" key="1">
    <citation type="submission" date="2019-04" db="EMBL/GenBank/DDBJ databases">
        <title>Evolution of Biomass-Degrading Anaerobic Consortia Revealed by Metagenomics.</title>
        <authorList>
            <person name="Peng X."/>
        </authorList>
    </citation>
    <scope>NUCLEOTIDE SEQUENCE</scope>
    <source>
        <strain evidence="3">SIG141</strain>
    </source>
</reference>
<accession>A0A928BS17</accession>
<dbReference type="PANTHER" id="PTHR34985">
    <property type="entry name" value="SLR0554 PROTEIN"/>
    <property type="match status" value="1"/>
</dbReference>
<evidence type="ECO:0000259" key="1">
    <source>
        <dbReference type="Pfam" id="PF05272"/>
    </source>
</evidence>
<sequence>MTKITIVKNYRNAETLKVLELSEAVRIIQQGEYAKAIDMVRGISLHTELRRRDDGSVEGANTFTDKVPRICFASEMENRNHQRIRKQYTGIVLLEVNNLTSYDEAVAIRQGAALMPQTLLAFVGASGRSVKIGCRGELFDGGLPEAEDEIKKFHLNLYEKARMVYNAQLGVTIDKLEPYLERTCYIGADADLCYNPSAQPFYTDTSSLAKALKPIQPTDPLPDEIVPGRSRFHSMCIIYQYNLSKACDDTVGITDEEERNELIVSRLAEYCRESGLDMAFCRRRTLISLTYGKHPDVVEKIFENAYREEHERQYYKRKNMAKPLKNIPTETLMMMKIDMFLNANYELRKNVMRGVAEYRMKTGLGFNFQDLTTEARNSITINALSQGIKCWDKDIMRYVNSNDIELYDPMDDFLEHLPKWDGTDRVEALARRIKTDYAEWPHLFHIWMRSMVAMWKGKGQLTGNALVPLLIGRQGCGKSSFCRILLPREQREYYNDRINFKNEHDLNLGLTSFALINLDEFDKITQRQQVVLKYLVSTSDVKYRPPYGTAYSSHRRYASFIGTTNEIMPLTDPTGSRRFICVMVDGNIDFETPVDYGQLYAQLKYEVEQQRERYFLTKDEEAALMHHNLRYQRMNGLGEMLLSLYEKPDGSPKTTPENGRWVSVKDIAERMKQAFKGAFQPDEGTLVKIGQYLSRPEYCFESERKTRGWVYWVKER</sequence>
<dbReference type="PANTHER" id="PTHR34985:SF1">
    <property type="entry name" value="SLR0554 PROTEIN"/>
    <property type="match status" value="1"/>
</dbReference>
<proteinExistence type="predicted"/>